<evidence type="ECO:0000256" key="5">
    <source>
        <dbReference type="ARBA" id="ARBA00047942"/>
    </source>
</evidence>
<dbReference type="InterPro" id="IPR011639">
    <property type="entry name" value="MethylTrfase_TaqI-like_dom"/>
</dbReference>
<evidence type="ECO:0000313" key="7">
    <source>
        <dbReference type="EMBL" id="CAH34756.1"/>
    </source>
</evidence>
<dbReference type="GO" id="GO:0032259">
    <property type="term" value="P:methylation"/>
    <property type="evidence" value="ECO:0007669"/>
    <property type="project" value="UniProtKB-KW"/>
</dbReference>
<dbReference type="Gene3D" id="3.40.50.150">
    <property type="entry name" value="Vaccinia Virus protein VP39"/>
    <property type="match status" value="2"/>
</dbReference>
<gene>
    <name evidence="7" type="ordered locus">BPSL0764</name>
</gene>
<dbReference type="eggNOG" id="COG1002">
    <property type="taxonomic scope" value="Bacteria"/>
</dbReference>
<name>Q63WX7_BURPS</name>
<feature type="domain" description="Type II methyltransferase M.TaqI-like" evidence="6">
    <location>
        <begin position="671"/>
        <end position="950"/>
    </location>
</feature>
<dbReference type="PROSITE" id="PS00092">
    <property type="entry name" value="N6_MTASE"/>
    <property type="match status" value="1"/>
</dbReference>
<dbReference type="Pfam" id="PF07669">
    <property type="entry name" value="Eco57I"/>
    <property type="match status" value="1"/>
</dbReference>
<evidence type="ECO:0000256" key="1">
    <source>
        <dbReference type="ARBA" id="ARBA00011900"/>
    </source>
</evidence>
<evidence type="ECO:0000313" key="8">
    <source>
        <dbReference type="Proteomes" id="UP000000605"/>
    </source>
</evidence>
<sequence>MSIARQHNEWLSLIEVSGPFLSLPVLLRVFPQGLDAHDTEMSKNVRLAFGEWEEHRQEVAIHTAWLEFVLKRTLGYPDDYLLTGQALPDGLEARVHEHGETLRPTYALKAPSETLPRMLVSVYPSSQALTKPVTGTKWKTGSPDTRMMTLLHATGVPLGLVTNGEKWLLVAAKPGETTSYITWDAGLWSEEPLTLRAFVALLGVSRFFGVTENEALPHMLAESALTQQEVTDQLGQQVLKAVEVLIQALDRIDVEQHGRFLEGIGEKDLYQAALTVMMRLVFLFSAEERGLLLLGDALYDRHYAISTLRDQLREIPDEQLLEHRHDAWSRFLATCRVIYSGVEHEVMRLPAYGGALFDPNRYPFLEGRKADTSWVDTPAAPLPINNRTVLHLLESLQFLRVRVPGGGIEPRRLSFRALDIEQIGHVYEGLLDHTAKRATSPVLGFRASAGDEIEILLDELEKHASLGEDDLIAFLKEKTGRTSAAIRRALVQASSANLLSLQSVCSASDGLYDRVKRYALLLREDSSGYPVVVQQGSVYVTSGSDRRSTGTHYTPRTLTESVVATTLVPLLYEGVDGGAEPSPERLKAPAEILRLKVCDFACGSGAFLVQACRFLSERLVEAWGIAESVRPNVPLVVPEALLSASCHSEQLLPRDPEERLALARRLVAERCLYGVDVNPMAVEMAKLSLWLITLHKNRPFTFLDHAIKCGDSLLGLHDAGQVEHFHLLPARAHRRLHDYIKDQCLEYLGVARAKREELESFTLLDTRDAQLKERLYREAEAALARVRVLGNLLVGAGLSSSGSSASRSLNVLDARLEELLLDAGAALEQSRDASSDGAEDLSHLFEKSERMLSPASAPAPRRPFHWLIEFPEVFLRPDSRGFDAIVGNPPFVGGQKITGALGTDYRDFLVLFQAEGRRGSADLCAYFFLRAATLIRERGNFGLLAVNTIAEGDTRQVALEPMLRSGLTVYAARSNFIWPGTASVAASAVHMHRGGWDGERILNGTRVSTISAFLSSEDEWSPKPLKANNNKAFIGSYVLGMGFTLSGDEAARFIARDEKNREVLFPYLNGEDLNSHPYQQPSRWVINFWDWPLSRTAEGAWSGADEREQESWLRDGRVPDDYPGRVAEDFPDLLEIVRLKVKPERASNNRAVYRERWWHFAEKRPALYHALGRGSVFCRHPEDWDATAGPCRYVMGQTQVSKFLTPCMLPNSYVFDQRVVTFADASFGFYAVLQSSVHEVWARKQAASLETRLSYTPSDAFVSFPLCTISEELERLGESFHDGRSQLLQSEDIGLTEFFNRFHRQEYAPAAMEELRRLLLGIDQLVLNAYDWGDIELRHDFRAVPYLPNNDQVRYTICEEARLEILRRLSRLNRVRFESEVAEEDSLLTLTMAQRASKTPRVRRGPSSVQGDLF</sequence>
<dbReference type="PANTHER" id="PTHR33841:SF1">
    <property type="entry name" value="DNA METHYLTRANSFERASE A"/>
    <property type="match status" value="1"/>
</dbReference>
<accession>Q63WX7</accession>
<keyword evidence="8" id="KW-1185">Reference proteome</keyword>
<dbReference type="SUPFAM" id="SSF53335">
    <property type="entry name" value="S-adenosyl-L-methionine-dependent methyltransferases"/>
    <property type="match status" value="1"/>
</dbReference>
<proteinExistence type="predicted"/>
<protein>
    <recommendedName>
        <fullName evidence="1">site-specific DNA-methyltransferase (adenine-specific)</fullName>
        <ecNumber evidence="1">2.1.1.72</ecNumber>
    </recommendedName>
</protein>
<dbReference type="RefSeq" id="WP_011204891.1">
    <property type="nucleotide sequence ID" value="NC_006350.1"/>
</dbReference>
<organism evidence="7 8">
    <name type="scientific">Burkholderia pseudomallei (strain K96243)</name>
    <dbReference type="NCBI Taxonomy" id="272560"/>
    <lineage>
        <taxon>Bacteria</taxon>
        <taxon>Pseudomonadati</taxon>
        <taxon>Pseudomonadota</taxon>
        <taxon>Betaproteobacteria</taxon>
        <taxon>Burkholderiales</taxon>
        <taxon>Burkholderiaceae</taxon>
        <taxon>Burkholderia</taxon>
        <taxon>pseudomallei group</taxon>
    </lineage>
</organism>
<evidence type="ECO:0000259" key="6">
    <source>
        <dbReference type="Pfam" id="PF07669"/>
    </source>
</evidence>
<keyword evidence="2" id="KW-0489">Methyltransferase</keyword>
<dbReference type="GO" id="GO:0003676">
    <property type="term" value="F:nucleic acid binding"/>
    <property type="evidence" value="ECO:0007669"/>
    <property type="project" value="InterPro"/>
</dbReference>
<dbReference type="GO" id="GO:0006304">
    <property type="term" value="P:DNA modification"/>
    <property type="evidence" value="ECO:0007669"/>
    <property type="project" value="InterPro"/>
</dbReference>
<comment type="catalytic activity">
    <reaction evidence="5">
        <text>a 2'-deoxyadenosine in DNA + S-adenosyl-L-methionine = an N(6)-methyl-2'-deoxyadenosine in DNA + S-adenosyl-L-homocysteine + H(+)</text>
        <dbReference type="Rhea" id="RHEA:15197"/>
        <dbReference type="Rhea" id="RHEA-COMP:12418"/>
        <dbReference type="Rhea" id="RHEA-COMP:12419"/>
        <dbReference type="ChEBI" id="CHEBI:15378"/>
        <dbReference type="ChEBI" id="CHEBI:57856"/>
        <dbReference type="ChEBI" id="CHEBI:59789"/>
        <dbReference type="ChEBI" id="CHEBI:90615"/>
        <dbReference type="ChEBI" id="CHEBI:90616"/>
        <dbReference type="EC" id="2.1.1.72"/>
    </reaction>
</comment>
<evidence type="ECO:0000256" key="3">
    <source>
        <dbReference type="ARBA" id="ARBA00022679"/>
    </source>
</evidence>
<reference evidence="7 8" key="1">
    <citation type="journal article" date="2004" name="Proc. Natl. Acad. Sci. U.S.A.">
        <title>Genomic plasticity of the causative agent of melioidosis, Burkholderia pseudomallei.</title>
        <authorList>
            <person name="Holden M.T.G."/>
            <person name="Titball R.W."/>
            <person name="Peacock S.J."/>
            <person name="Cerdeno-Tarraga A.M."/>
            <person name="Atkins T."/>
            <person name="Crossman L.C."/>
            <person name="Pitt T."/>
            <person name="Churcher C."/>
            <person name="Mungall K."/>
            <person name="Bentley S.D."/>
            <person name="Sebaihia M."/>
            <person name="Thomson N.R."/>
            <person name="Bason N."/>
            <person name="Beacham I.R."/>
            <person name="Brooks K."/>
            <person name="Brown K.A."/>
            <person name="Brown N.F."/>
            <person name="Challis G.L."/>
            <person name="Cherevach I."/>
            <person name="Chillingworth T."/>
            <person name="Cronin A."/>
            <person name="Crosset B."/>
            <person name="Davis P."/>
            <person name="DeShazer D."/>
            <person name="Feltwell T."/>
            <person name="Fraser A."/>
            <person name="Hance Z."/>
            <person name="Hauser H."/>
            <person name="Holroyd S."/>
            <person name="Jagels K."/>
            <person name="Keith K.E."/>
            <person name="Maddison M."/>
            <person name="Moule S."/>
            <person name="Price C."/>
            <person name="Quail M.A."/>
            <person name="Rabbinowitsch E."/>
            <person name="Rutherford K."/>
            <person name="Sanders M."/>
            <person name="Simmonds M."/>
            <person name="Songsivilai S."/>
            <person name="Stevens K."/>
            <person name="Tumapa S."/>
            <person name="Vesaratchavest M."/>
            <person name="Whitehead S."/>
            <person name="Yeats C."/>
            <person name="Barrell B.G."/>
            <person name="Oyston P.C.F."/>
            <person name="Parkhill J."/>
        </authorList>
    </citation>
    <scope>NUCLEOTIDE SEQUENCE [LARGE SCALE GENOMIC DNA]</scope>
    <source>
        <strain evidence="7 8">K96243</strain>
    </source>
</reference>
<evidence type="ECO:0000256" key="4">
    <source>
        <dbReference type="ARBA" id="ARBA00022691"/>
    </source>
</evidence>
<dbReference type="PANTHER" id="PTHR33841">
    <property type="entry name" value="DNA METHYLTRANSFERASE YEEA-RELATED"/>
    <property type="match status" value="1"/>
</dbReference>
<dbReference type="InterPro" id="IPR002052">
    <property type="entry name" value="DNA_methylase_N6_adenine_CS"/>
</dbReference>
<dbReference type="InterPro" id="IPR050953">
    <property type="entry name" value="N4_N6_ade-DNA_methylase"/>
</dbReference>
<dbReference type="PRINTS" id="PR00507">
    <property type="entry name" value="N12N6MTFRASE"/>
</dbReference>
<evidence type="ECO:0000256" key="2">
    <source>
        <dbReference type="ARBA" id="ARBA00022603"/>
    </source>
</evidence>
<keyword evidence="3" id="KW-0808">Transferase</keyword>
<keyword evidence="4" id="KW-0949">S-adenosyl-L-methionine</keyword>
<dbReference type="STRING" id="272560.BPSL0764"/>
<dbReference type="GO" id="GO:0009007">
    <property type="term" value="F:site-specific DNA-methyltransferase (adenine-specific) activity"/>
    <property type="evidence" value="ECO:0007669"/>
    <property type="project" value="UniProtKB-EC"/>
</dbReference>
<dbReference type="Proteomes" id="UP000000605">
    <property type="component" value="Chromosome 1"/>
</dbReference>
<dbReference type="EMBL" id="BX571965">
    <property type="protein sequence ID" value="CAH34756.1"/>
    <property type="molecule type" value="Genomic_DNA"/>
</dbReference>
<dbReference type="REBASE" id="10395">
    <property type="entry name" value="BpsKORF764P"/>
</dbReference>
<dbReference type="PATRIC" id="fig|272560.51.peg.845"/>
<dbReference type="KEGG" id="bps:BPSL0764"/>
<dbReference type="InterPro" id="IPR029063">
    <property type="entry name" value="SAM-dependent_MTases_sf"/>
</dbReference>
<dbReference type="EC" id="2.1.1.72" evidence="1"/>